<evidence type="ECO:0000313" key="10">
    <source>
        <dbReference type="Proteomes" id="UP000244073"/>
    </source>
</evidence>
<dbReference type="PANTHER" id="PTHR31595:SF60">
    <property type="entry name" value="BIOSYNTHESIS PROTEIN (TRI7), PUTATIVE (AFU_ORTHOLOGUE AFUA_8G05970)-RELATED"/>
    <property type="match status" value="1"/>
</dbReference>
<dbReference type="InterPro" id="IPR032805">
    <property type="entry name" value="Wax_synthase_dom"/>
</dbReference>
<dbReference type="VEuPathDB" id="FungiDB:P175DRAFT_0333001"/>
<comment type="caution">
    <text evidence="9">The sequence shown here is derived from an EMBL/GenBank/DDBJ whole genome shotgun (WGS) entry which is preliminary data.</text>
</comment>
<name>A0A2T5LRC9_9EURO</name>
<comment type="similarity">
    <text evidence="2">Belongs to the wax synthase family.</text>
</comment>
<dbReference type="InterPro" id="IPR044851">
    <property type="entry name" value="Wax_synthase"/>
</dbReference>
<keyword evidence="6 7" id="KW-0472">Membrane</keyword>
<evidence type="ECO:0000256" key="6">
    <source>
        <dbReference type="ARBA" id="ARBA00023136"/>
    </source>
</evidence>
<comment type="subcellular location">
    <subcellularLocation>
        <location evidence="1">Membrane</location>
        <topology evidence="1">Multi-pass membrane protein</topology>
    </subcellularLocation>
</comment>
<evidence type="ECO:0000256" key="3">
    <source>
        <dbReference type="ARBA" id="ARBA00022679"/>
    </source>
</evidence>
<feature type="transmembrane region" description="Helical" evidence="7">
    <location>
        <begin position="56"/>
        <end position="79"/>
    </location>
</feature>
<keyword evidence="5 7" id="KW-1133">Transmembrane helix</keyword>
<evidence type="ECO:0000256" key="7">
    <source>
        <dbReference type="SAM" id="Phobius"/>
    </source>
</evidence>
<feature type="transmembrane region" description="Helical" evidence="7">
    <location>
        <begin position="6"/>
        <end position="24"/>
    </location>
</feature>
<organism evidence="9 10">
    <name type="scientific">Aspergillus ochraceoroseus IBT 24754</name>
    <dbReference type="NCBI Taxonomy" id="1392256"/>
    <lineage>
        <taxon>Eukaryota</taxon>
        <taxon>Fungi</taxon>
        <taxon>Dikarya</taxon>
        <taxon>Ascomycota</taxon>
        <taxon>Pezizomycotina</taxon>
        <taxon>Eurotiomycetes</taxon>
        <taxon>Eurotiomycetidae</taxon>
        <taxon>Eurotiales</taxon>
        <taxon>Aspergillaceae</taxon>
        <taxon>Aspergillus</taxon>
        <taxon>Aspergillus subgen. Nidulantes</taxon>
    </lineage>
</organism>
<evidence type="ECO:0000259" key="8">
    <source>
        <dbReference type="Pfam" id="PF13813"/>
    </source>
</evidence>
<sequence>MPDWIFPLLQWVLIPLLCGCVAAFTSPSSEARYAAAVVILSLAISVQNYIRAVAASWLIAGLISIFTWMSVLNSLDVLLHSRINYPEHMEWKKHNPSQDAPVLYNTTREKVELALNIPWNYRRVRTKWQIKNIPSFDPTEPGYVPNRWTFVAHRLLTVLIALLCVHFTQYHPQCDENDCTRLHILLSEERQSLFPNQYWFSTEALSARLYFVISFMTSAWFSQRAIYNIASVIAVVSRISDPADWPPFQGALSETWTVRRLWGRTWHQTLRQLLSSNADFLVFSIFRPGTIWARYARYFVVFFLSGVIHTFLDEASGIPVESSRSLLFFTIQPIAFAVEDVAENLAKRYGVFTTDTPLRRLVGYIWVGVFCLWASPMWLYPVMRFLLANGQPVSIVNLRGVTQ</sequence>
<dbReference type="Pfam" id="PF13813">
    <property type="entry name" value="MBOAT_2"/>
    <property type="match status" value="1"/>
</dbReference>
<keyword evidence="3" id="KW-0808">Transferase</keyword>
<protein>
    <recommendedName>
        <fullName evidence="8">Wax synthase domain-containing protein</fullName>
    </recommendedName>
</protein>
<accession>A0A2T5LRC9</accession>
<evidence type="ECO:0000256" key="2">
    <source>
        <dbReference type="ARBA" id="ARBA00007282"/>
    </source>
</evidence>
<feature type="transmembrane region" description="Helical" evidence="7">
    <location>
        <begin position="31"/>
        <end position="50"/>
    </location>
</feature>
<dbReference type="GeneID" id="63809742"/>
<dbReference type="PANTHER" id="PTHR31595">
    <property type="entry name" value="LONG-CHAIN-ALCOHOL O-FATTY-ACYLTRANSFERASE 3-RELATED"/>
    <property type="match status" value="1"/>
</dbReference>
<proteinExistence type="inferred from homology"/>
<keyword evidence="4 7" id="KW-0812">Transmembrane</keyword>
<gene>
    <name evidence="9" type="ORF">P175DRAFT_0333001</name>
</gene>
<dbReference type="RefSeq" id="XP_040750230.1">
    <property type="nucleotide sequence ID" value="XM_040892860.1"/>
</dbReference>
<reference evidence="9 10" key="1">
    <citation type="journal article" date="2018" name="Proc. Natl. Acad. Sci. U.S.A.">
        <title>Linking secondary metabolites to gene clusters through genome sequencing of six diverse Aspergillus species.</title>
        <authorList>
            <person name="Kaerboelling I."/>
            <person name="Vesth T.C."/>
            <person name="Frisvad J.C."/>
            <person name="Nybo J.L."/>
            <person name="Theobald S."/>
            <person name="Kuo A."/>
            <person name="Bowyer P."/>
            <person name="Matsuda Y."/>
            <person name="Mondo S."/>
            <person name="Lyhne E.K."/>
            <person name="Kogle M.E."/>
            <person name="Clum A."/>
            <person name="Lipzen A."/>
            <person name="Salamov A."/>
            <person name="Ngan C.Y."/>
            <person name="Daum C."/>
            <person name="Chiniquy J."/>
            <person name="Barry K."/>
            <person name="LaButti K."/>
            <person name="Haridas S."/>
            <person name="Simmons B.A."/>
            <person name="Magnuson J.K."/>
            <person name="Mortensen U.H."/>
            <person name="Larsen T.O."/>
            <person name="Grigoriev I.V."/>
            <person name="Baker S.E."/>
            <person name="Andersen M.R."/>
        </authorList>
    </citation>
    <scope>NUCLEOTIDE SEQUENCE [LARGE SCALE GENOMIC DNA]</scope>
    <source>
        <strain evidence="9 10">IBT 24754</strain>
    </source>
</reference>
<feature type="transmembrane region" description="Helical" evidence="7">
    <location>
        <begin position="361"/>
        <end position="380"/>
    </location>
</feature>
<dbReference type="Proteomes" id="UP000244073">
    <property type="component" value="Unassembled WGS sequence"/>
</dbReference>
<dbReference type="EMBL" id="MSFN02000007">
    <property type="protein sequence ID" value="PTU18838.1"/>
    <property type="molecule type" value="Genomic_DNA"/>
</dbReference>
<evidence type="ECO:0000313" key="9">
    <source>
        <dbReference type="EMBL" id="PTU18838.1"/>
    </source>
</evidence>
<dbReference type="GO" id="GO:0008374">
    <property type="term" value="F:O-acyltransferase activity"/>
    <property type="evidence" value="ECO:0007669"/>
    <property type="project" value="InterPro"/>
</dbReference>
<evidence type="ECO:0000256" key="1">
    <source>
        <dbReference type="ARBA" id="ARBA00004141"/>
    </source>
</evidence>
<evidence type="ECO:0000256" key="5">
    <source>
        <dbReference type="ARBA" id="ARBA00022989"/>
    </source>
</evidence>
<dbReference type="AlphaFoldDB" id="A0A2T5LRC9"/>
<dbReference type="GO" id="GO:0006629">
    <property type="term" value="P:lipid metabolic process"/>
    <property type="evidence" value="ECO:0007669"/>
    <property type="project" value="InterPro"/>
</dbReference>
<dbReference type="GO" id="GO:0016020">
    <property type="term" value="C:membrane"/>
    <property type="evidence" value="ECO:0007669"/>
    <property type="project" value="UniProtKB-SubCell"/>
</dbReference>
<evidence type="ECO:0000256" key="4">
    <source>
        <dbReference type="ARBA" id="ARBA00022692"/>
    </source>
</evidence>
<feature type="domain" description="Wax synthase" evidence="8">
    <location>
        <begin position="245"/>
        <end position="330"/>
    </location>
</feature>
<dbReference type="OrthoDB" id="1077582at2759"/>